<feature type="region of interest" description="Disordered" evidence="6">
    <location>
        <begin position="1"/>
        <end position="22"/>
    </location>
</feature>
<name>A0A1R0GQW9_9FUNG</name>
<dbReference type="OrthoDB" id="440385at2759"/>
<comment type="subcellular location">
    <subcellularLocation>
        <location evidence="1">Membrane</location>
        <topology evidence="1">Multi-pass membrane protein</topology>
    </subcellularLocation>
</comment>
<feature type="transmembrane region" description="Helical" evidence="7">
    <location>
        <begin position="211"/>
        <end position="231"/>
    </location>
</feature>
<evidence type="ECO:0000256" key="7">
    <source>
        <dbReference type="SAM" id="Phobius"/>
    </source>
</evidence>
<sequence length="255" mass="28189">MSEGHSVLFDQDSYNQSGRNSGVQGYSGDVVDGLDFYQSNYQDSFGTNPNGFNAPQGDYSLNAYNEAPRMVEISLLAAFGTGGFPNEPPLLEELGVNFDHIKIKTLSVLNPFRKINTQIYEDSDIAGPLMFIVLMGTFMLLSGKLQFGYIYGVALMGWLGIFCILNLMSLNGIGLTRTASILGYCILPIVLLSGFNMVFRTTGYIKILASMLPVIWSTYSASTMFVAVLSMTEQRLLIMYPISIFYTSFVLMTVF</sequence>
<proteinExistence type="inferred from homology"/>
<reference evidence="8 9" key="1">
    <citation type="journal article" date="2016" name="Mol. Biol. Evol.">
        <title>Genome-Wide Survey of Gut Fungi (Harpellales) Reveals the First Horizontally Transferred Ubiquitin Gene from a Mosquito Host.</title>
        <authorList>
            <person name="Wang Y."/>
            <person name="White M.M."/>
            <person name="Kvist S."/>
            <person name="Moncalvo J.M."/>
        </authorList>
    </citation>
    <scope>NUCLEOTIDE SEQUENCE [LARGE SCALE GENOMIC DNA]</scope>
    <source>
        <strain evidence="8 9">ALG-7-W6</strain>
    </source>
</reference>
<dbReference type="STRING" id="133383.A0A1R0GQW9"/>
<comment type="caution">
    <text evidence="8">The sequence shown here is derived from an EMBL/GenBank/DDBJ whole genome shotgun (WGS) entry which is preliminary data.</text>
</comment>
<dbReference type="AlphaFoldDB" id="A0A1R0GQW9"/>
<dbReference type="GO" id="GO:0005802">
    <property type="term" value="C:trans-Golgi network"/>
    <property type="evidence" value="ECO:0007669"/>
    <property type="project" value="TreeGrafter"/>
</dbReference>
<evidence type="ECO:0000313" key="8">
    <source>
        <dbReference type="EMBL" id="OLY79248.1"/>
    </source>
</evidence>
<keyword evidence="5 7" id="KW-0472">Membrane</keyword>
<keyword evidence="4 7" id="KW-1133">Transmembrane helix</keyword>
<evidence type="ECO:0000256" key="5">
    <source>
        <dbReference type="ARBA" id="ARBA00023136"/>
    </source>
</evidence>
<dbReference type="EMBL" id="LSSL01004734">
    <property type="protein sequence ID" value="OLY79248.1"/>
    <property type="molecule type" value="Genomic_DNA"/>
</dbReference>
<evidence type="ECO:0000313" key="9">
    <source>
        <dbReference type="Proteomes" id="UP000187455"/>
    </source>
</evidence>
<feature type="transmembrane region" description="Helical" evidence="7">
    <location>
        <begin position="149"/>
        <end position="169"/>
    </location>
</feature>
<dbReference type="PANTHER" id="PTHR21236:SF2">
    <property type="entry name" value="PROTEIN YIPF"/>
    <property type="match status" value="1"/>
</dbReference>
<dbReference type="InterPro" id="IPR045231">
    <property type="entry name" value="Yip1/4-like"/>
</dbReference>
<evidence type="ECO:0000256" key="4">
    <source>
        <dbReference type="ARBA" id="ARBA00022989"/>
    </source>
</evidence>
<dbReference type="Proteomes" id="UP000187455">
    <property type="component" value="Unassembled WGS sequence"/>
</dbReference>
<evidence type="ECO:0000256" key="6">
    <source>
        <dbReference type="SAM" id="MobiDB-lite"/>
    </source>
</evidence>
<organism evidence="8 9">
    <name type="scientific">Smittium mucronatum</name>
    <dbReference type="NCBI Taxonomy" id="133383"/>
    <lineage>
        <taxon>Eukaryota</taxon>
        <taxon>Fungi</taxon>
        <taxon>Fungi incertae sedis</taxon>
        <taxon>Zoopagomycota</taxon>
        <taxon>Kickxellomycotina</taxon>
        <taxon>Harpellomycetes</taxon>
        <taxon>Harpellales</taxon>
        <taxon>Legeriomycetaceae</taxon>
        <taxon>Smittium</taxon>
    </lineage>
</organism>
<gene>
    <name evidence="8" type="ORF">AYI68_g6684</name>
</gene>
<feature type="compositionally biased region" description="Polar residues" evidence="6">
    <location>
        <begin position="12"/>
        <end position="22"/>
    </location>
</feature>
<keyword evidence="9" id="KW-1185">Reference proteome</keyword>
<accession>A0A1R0GQW9</accession>
<protein>
    <submittedName>
        <fullName evidence="8">Protein YIPF5</fullName>
    </submittedName>
</protein>
<evidence type="ECO:0000256" key="3">
    <source>
        <dbReference type="ARBA" id="ARBA00022692"/>
    </source>
</evidence>
<feature type="transmembrane region" description="Helical" evidence="7">
    <location>
        <begin position="181"/>
        <end position="199"/>
    </location>
</feature>
<comment type="similarity">
    <text evidence="2">Belongs to the YIP1 family.</text>
</comment>
<dbReference type="PANTHER" id="PTHR21236">
    <property type="entry name" value="GOLGI MEMBRANE PROTEIN YIP1"/>
    <property type="match status" value="1"/>
</dbReference>
<dbReference type="GO" id="GO:0016020">
    <property type="term" value="C:membrane"/>
    <property type="evidence" value="ECO:0007669"/>
    <property type="project" value="UniProtKB-SubCell"/>
</dbReference>
<dbReference type="GO" id="GO:0006888">
    <property type="term" value="P:endoplasmic reticulum to Golgi vesicle-mediated transport"/>
    <property type="evidence" value="ECO:0007669"/>
    <property type="project" value="InterPro"/>
</dbReference>
<evidence type="ECO:0000256" key="2">
    <source>
        <dbReference type="ARBA" id="ARBA00010596"/>
    </source>
</evidence>
<feature type="transmembrane region" description="Helical" evidence="7">
    <location>
        <begin position="237"/>
        <end position="254"/>
    </location>
</feature>
<keyword evidence="3 7" id="KW-0812">Transmembrane</keyword>
<evidence type="ECO:0000256" key="1">
    <source>
        <dbReference type="ARBA" id="ARBA00004141"/>
    </source>
</evidence>
<dbReference type="GO" id="GO:0048280">
    <property type="term" value="P:vesicle fusion with Golgi apparatus"/>
    <property type="evidence" value="ECO:0007669"/>
    <property type="project" value="TreeGrafter"/>
</dbReference>